<dbReference type="InterPro" id="IPR015946">
    <property type="entry name" value="KH_dom-like_a/b"/>
</dbReference>
<proteinExistence type="predicted"/>
<reference evidence="1 2" key="1">
    <citation type="journal article" date="2012" name="J. Bacteriol.">
        <title>Genome Sequence of n-Alkane-Degrading Hydrocarboniphaga effusa Strain AP103T (ATCC BAA-332T).</title>
        <authorList>
            <person name="Chang H.K."/>
            <person name="Zylstra G.J."/>
            <person name="Chae J.C."/>
        </authorList>
    </citation>
    <scope>NUCLEOTIDE SEQUENCE [LARGE SCALE GENOMIC DNA]</scope>
    <source>
        <strain evidence="1 2">AP103</strain>
    </source>
</reference>
<accession>I8I1N7</accession>
<dbReference type="InterPro" id="IPR003718">
    <property type="entry name" value="OsmC/Ohr_fam"/>
</dbReference>
<dbReference type="OrthoDB" id="9789573at2"/>
<dbReference type="InterPro" id="IPR036102">
    <property type="entry name" value="OsmC/Ohrsf"/>
</dbReference>
<dbReference type="STRING" id="1172194.WQQ_32430"/>
<comment type="caution">
    <text evidence="1">The sequence shown here is derived from an EMBL/GenBank/DDBJ whole genome shotgun (WGS) entry which is preliminary data.</text>
</comment>
<evidence type="ECO:0000313" key="2">
    <source>
        <dbReference type="Proteomes" id="UP000003704"/>
    </source>
</evidence>
<dbReference type="Pfam" id="PF02566">
    <property type="entry name" value="OsmC"/>
    <property type="match status" value="1"/>
</dbReference>
<dbReference type="PANTHER" id="PTHR39624">
    <property type="entry name" value="PROTEIN INVOLVED IN RIMO-MEDIATED BETA-METHYLTHIOLATION OF RIBOSOMAL PROTEIN S12 YCAO"/>
    <property type="match status" value="1"/>
</dbReference>
<dbReference type="Gene3D" id="3.30.300.20">
    <property type="match status" value="1"/>
</dbReference>
<dbReference type="PATRIC" id="fig|1172194.4.peg.3144"/>
<sequence>MATVEVSTRIGSKPYTATNRSGAHEWLADEPASLGGADLGPTPDHLLLSALGSCTSITLRMYADRKQWPLQGVEVELALNPAGKPADGSSLISRKITLLGELDAEQRERLLQVANACPVHKILSARIDISTALI</sequence>
<dbReference type="SUPFAM" id="SSF82784">
    <property type="entry name" value="OsmC-like"/>
    <property type="match status" value="1"/>
</dbReference>
<keyword evidence="2" id="KW-1185">Reference proteome</keyword>
<organism evidence="1 2">
    <name type="scientific">Hydrocarboniphaga effusa AP103</name>
    <dbReference type="NCBI Taxonomy" id="1172194"/>
    <lineage>
        <taxon>Bacteria</taxon>
        <taxon>Pseudomonadati</taxon>
        <taxon>Pseudomonadota</taxon>
        <taxon>Gammaproteobacteria</taxon>
        <taxon>Nevskiales</taxon>
        <taxon>Nevskiaceae</taxon>
        <taxon>Hydrocarboniphaga</taxon>
    </lineage>
</organism>
<dbReference type="EMBL" id="AKGD01000002">
    <property type="protein sequence ID" value="EIT69661.1"/>
    <property type="molecule type" value="Genomic_DNA"/>
</dbReference>
<name>I8I1N7_9GAMM</name>
<gene>
    <name evidence="1" type="ORF">WQQ_32430</name>
</gene>
<protein>
    <submittedName>
        <fullName evidence="1">OsmC-like protein</fullName>
    </submittedName>
</protein>
<evidence type="ECO:0000313" key="1">
    <source>
        <dbReference type="EMBL" id="EIT69661.1"/>
    </source>
</evidence>
<dbReference type="AlphaFoldDB" id="I8I1N7"/>
<dbReference type="RefSeq" id="WP_007186182.1">
    <property type="nucleotide sequence ID" value="NZ_AKGD01000002.1"/>
</dbReference>
<dbReference type="Proteomes" id="UP000003704">
    <property type="component" value="Unassembled WGS sequence"/>
</dbReference>
<dbReference type="PANTHER" id="PTHR39624:SF2">
    <property type="entry name" value="OSMC-LIKE PROTEIN"/>
    <property type="match status" value="1"/>
</dbReference>